<gene>
    <name evidence="1" type="ORF">Tco_0682410</name>
</gene>
<accession>A0ABQ4XR28</accession>
<name>A0ABQ4XR28_9ASTR</name>
<dbReference type="Proteomes" id="UP001151760">
    <property type="component" value="Unassembled WGS sequence"/>
</dbReference>
<protein>
    <submittedName>
        <fullName evidence="1">Uncharacterized protein</fullName>
    </submittedName>
</protein>
<keyword evidence="2" id="KW-1185">Reference proteome</keyword>
<evidence type="ECO:0000313" key="1">
    <source>
        <dbReference type="EMBL" id="GJS67845.1"/>
    </source>
</evidence>
<reference evidence="1" key="1">
    <citation type="journal article" date="2022" name="Int. J. Mol. Sci.">
        <title>Draft Genome of Tanacetum Coccineum: Genomic Comparison of Closely Related Tanacetum-Family Plants.</title>
        <authorList>
            <person name="Yamashiro T."/>
            <person name="Shiraishi A."/>
            <person name="Nakayama K."/>
            <person name="Satake H."/>
        </authorList>
    </citation>
    <scope>NUCLEOTIDE SEQUENCE</scope>
</reference>
<dbReference type="EMBL" id="BQNB010009747">
    <property type="protein sequence ID" value="GJS67845.1"/>
    <property type="molecule type" value="Genomic_DNA"/>
</dbReference>
<proteinExistence type="predicted"/>
<evidence type="ECO:0000313" key="2">
    <source>
        <dbReference type="Proteomes" id="UP001151760"/>
    </source>
</evidence>
<sequence length="198" mass="21992">MPPALSGDAGVKNGVLIFGGGKYLVPAGKVIIIVSPGRLSLVPTGRVLSPVDQFMTPEGSKCCWGLRKTVGGQVVNSWDTVFNCKEFWFIMLRNAESQYWVKDITYHKEKMLLCKQAKKGVQLQAEQSDWLADTDEEIDEQELEVHYSYMAKIQGGPMQTQALTLSHWNIGNRVIVIVTPGLADMCDNDISGWTKNDL</sequence>
<comment type="caution">
    <text evidence="1">The sequence shown here is derived from an EMBL/GenBank/DDBJ whole genome shotgun (WGS) entry which is preliminary data.</text>
</comment>
<organism evidence="1 2">
    <name type="scientific">Tanacetum coccineum</name>
    <dbReference type="NCBI Taxonomy" id="301880"/>
    <lineage>
        <taxon>Eukaryota</taxon>
        <taxon>Viridiplantae</taxon>
        <taxon>Streptophyta</taxon>
        <taxon>Embryophyta</taxon>
        <taxon>Tracheophyta</taxon>
        <taxon>Spermatophyta</taxon>
        <taxon>Magnoliopsida</taxon>
        <taxon>eudicotyledons</taxon>
        <taxon>Gunneridae</taxon>
        <taxon>Pentapetalae</taxon>
        <taxon>asterids</taxon>
        <taxon>campanulids</taxon>
        <taxon>Asterales</taxon>
        <taxon>Asteraceae</taxon>
        <taxon>Asteroideae</taxon>
        <taxon>Anthemideae</taxon>
        <taxon>Anthemidinae</taxon>
        <taxon>Tanacetum</taxon>
    </lineage>
</organism>
<reference evidence="1" key="2">
    <citation type="submission" date="2022-01" db="EMBL/GenBank/DDBJ databases">
        <authorList>
            <person name="Yamashiro T."/>
            <person name="Shiraishi A."/>
            <person name="Satake H."/>
            <person name="Nakayama K."/>
        </authorList>
    </citation>
    <scope>NUCLEOTIDE SEQUENCE</scope>
</reference>